<keyword evidence="2" id="KW-1185">Reference proteome</keyword>
<organism evidence="1 2">
    <name type="scientific">Cyclotella cryptica</name>
    <dbReference type="NCBI Taxonomy" id="29204"/>
    <lineage>
        <taxon>Eukaryota</taxon>
        <taxon>Sar</taxon>
        <taxon>Stramenopiles</taxon>
        <taxon>Ochrophyta</taxon>
        <taxon>Bacillariophyta</taxon>
        <taxon>Coscinodiscophyceae</taxon>
        <taxon>Thalassiosirophycidae</taxon>
        <taxon>Stephanodiscales</taxon>
        <taxon>Stephanodiscaceae</taxon>
        <taxon>Cyclotella</taxon>
    </lineage>
</organism>
<dbReference type="AlphaFoldDB" id="A0ABD3PED1"/>
<sequence length="73" mass="8331">MWKARYKEEEALEVVVKLMKAKAEKCLAVPLARDEQRIKCGCSVDDPVVEFPQGDFVIENSDPVVCFKRAVHH</sequence>
<gene>
    <name evidence="1" type="ORF">HJC23_003211</name>
</gene>
<evidence type="ECO:0000313" key="2">
    <source>
        <dbReference type="Proteomes" id="UP001516023"/>
    </source>
</evidence>
<protein>
    <submittedName>
        <fullName evidence="1">Uncharacterized protein</fullName>
    </submittedName>
</protein>
<accession>A0ABD3PED1</accession>
<dbReference type="EMBL" id="JABMIG020000202">
    <property type="protein sequence ID" value="KAL3786094.1"/>
    <property type="molecule type" value="Genomic_DNA"/>
</dbReference>
<name>A0ABD3PED1_9STRA</name>
<reference evidence="1 2" key="1">
    <citation type="journal article" date="2020" name="G3 (Bethesda)">
        <title>Improved Reference Genome for Cyclotella cryptica CCMP332, a Model for Cell Wall Morphogenesis, Salinity Adaptation, and Lipid Production in Diatoms (Bacillariophyta).</title>
        <authorList>
            <person name="Roberts W.R."/>
            <person name="Downey K.M."/>
            <person name="Ruck E.C."/>
            <person name="Traller J.C."/>
            <person name="Alverson A.J."/>
        </authorList>
    </citation>
    <scope>NUCLEOTIDE SEQUENCE [LARGE SCALE GENOMIC DNA]</scope>
    <source>
        <strain evidence="1 2">CCMP332</strain>
    </source>
</reference>
<proteinExistence type="predicted"/>
<dbReference type="Proteomes" id="UP001516023">
    <property type="component" value="Unassembled WGS sequence"/>
</dbReference>
<evidence type="ECO:0000313" key="1">
    <source>
        <dbReference type="EMBL" id="KAL3786094.1"/>
    </source>
</evidence>
<comment type="caution">
    <text evidence="1">The sequence shown here is derived from an EMBL/GenBank/DDBJ whole genome shotgun (WGS) entry which is preliminary data.</text>
</comment>